<evidence type="ECO:0000313" key="2">
    <source>
        <dbReference type="EMBL" id="WKA08506.1"/>
    </source>
</evidence>
<dbReference type="Pfam" id="PF05347">
    <property type="entry name" value="Complex1_LYR"/>
    <property type="match status" value="1"/>
</dbReference>
<dbReference type="EMBL" id="CP126664">
    <property type="protein sequence ID" value="WKA08506.1"/>
    <property type="molecule type" value="Genomic_DNA"/>
</dbReference>
<feature type="domain" description="Complex 1 LYR protein" evidence="1">
    <location>
        <begin position="96"/>
        <end position="152"/>
    </location>
</feature>
<dbReference type="PANTHER" id="PTHR47158">
    <property type="entry name" value="OS08G0239000 PROTEIN"/>
    <property type="match status" value="1"/>
</dbReference>
<dbReference type="InterPro" id="IPR008011">
    <property type="entry name" value="Complex1_LYR_dom"/>
</dbReference>
<evidence type="ECO:0000313" key="3">
    <source>
        <dbReference type="Proteomes" id="UP001227230"/>
    </source>
</evidence>
<name>A0ABY9DQ28_VITVI</name>
<organism evidence="2 3">
    <name type="scientific">Vitis vinifera</name>
    <name type="common">Grape</name>
    <dbReference type="NCBI Taxonomy" id="29760"/>
    <lineage>
        <taxon>Eukaryota</taxon>
        <taxon>Viridiplantae</taxon>
        <taxon>Streptophyta</taxon>
        <taxon>Embryophyta</taxon>
        <taxon>Tracheophyta</taxon>
        <taxon>Spermatophyta</taxon>
        <taxon>Magnoliopsida</taxon>
        <taxon>eudicotyledons</taxon>
        <taxon>Gunneridae</taxon>
        <taxon>Pentapetalae</taxon>
        <taxon>rosids</taxon>
        <taxon>Vitales</taxon>
        <taxon>Vitaceae</taxon>
        <taxon>Viteae</taxon>
        <taxon>Vitis</taxon>
    </lineage>
</organism>
<proteinExistence type="predicted"/>
<dbReference type="CDD" id="cd20264">
    <property type="entry name" value="Complex1_LYR_LYRM4"/>
    <property type="match status" value="1"/>
</dbReference>
<dbReference type="Proteomes" id="UP001227230">
    <property type="component" value="Chromosome 17"/>
</dbReference>
<accession>A0ABY9DQ28</accession>
<protein>
    <recommendedName>
        <fullName evidence="1">Complex 1 LYR protein domain-containing protein</fullName>
    </recommendedName>
</protein>
<sequence length="177" mass="20253">MMGVKNKIYYLKNGKIYLTKIILLKISFQSVETPVGFSKRLGPAKLRASAHVPCFNIEIFFHILIVLPLPHYPSTFSSTKRTISSLKMASTPSKSQILSLFRSLLRTARDFSDYNIREYTKRRTIDGFRHNRHVSDPSSIAAAYSDAESQLQIARRQVIVYSLYVPKLKSVMEIKHA</sequence>
<reference evidence="2 3" key="1">
    <citation type="journal article" date="2023" name="Hortic Res">
        <title>The complete reference genome for grapevine (Vitis vinifera L.) genetics and breeding.</title>
        <authorList>
            <person name="Shi X."/>
            <person name="Cao S."/>
            <person name="Wang X."/>
            <person name="Huang S."/>
            <person name="Wang Y."/>
            <person name="Liu Z."/>
            <person name="Liu W."/>
            <person name="Leng X."/>
            <person name="Peng Y."/>
            <person name="Wang N."/>
            <person name="Wang Y."/>
            <person name="Ma Z."/>
            <person name="Xu X."/>
            <person name="Zhang F."/>
            <person name="Xue H."/>
            <person name="Zhong H."/>
            <person name="Wang Y."/>
            <person name="Zhang K."/>
            <person name="Velt A."/>
            <person name="Avia K."/>
            <person name="Holtgrawe D."/>
            <person name="Grimplet J."/>
            <person name="Matus J.T."/>
            <person name="Ware D."/>
            <person name="Wu X."/>
            <person name="Wang H."/>
            <person name="Liu C."/>
            <person name="Fang Y."/>
            <person name="Rustenholz C."/>
            <person name="Cheng Z."/>
            <person name="Xiao H."/>
            <person name="Zhou Y."/>
        </authorList>
    </citation>
    <scope>NUCLEOTIDE SEQUENCE [LARGE SCALE GENOMIC DNA]</scope>
    <source>
        <strain evidence="3">cv. Pinot noir / PN40024</strain>
        <tissue evidence="2">Leaf</tissue>
    </source>
</reference>
<dbReference type="InterPro" id="IPR045297">
    <property type="entry name" value="Complex1_LYR_LYRM4"/>
</dbReference>
<evidence type="ECO:0000259" key="1">
    <source>
        <dbReference type="Pfam" id="PF05347"/>
    </source>
</evidence>
<dbReference type="PANTHER" id="PTHR47158:SF1">
    <property type="entry name" value="OS08G0239000 PROTEIN"/>
    <property type="match status" value="1"/>
</dbReference>
<gene>
    <name evidence="2" type="ORF">VitviT2T_026222</name>
</gene>
<keyword evidence="3" id="KW-1185">Reference proteome</keyword>